<dbReference type="Pfam" id="PF13546">
    <property type="entry name" value="DDE_5"/>
    <property type="match status" value="1"/>
</dbReference>
<dbReference type="InterPro" id="IPR012337">
    <property type="entry name" value="RNaseH-like_sf"/>
</dbReference>
<feature type="region of interest" description="Disordered" evidence="1">
    <location>
        <begin position="453"/>
        <end position="496"/>
    </location>
</feature>
<dbReference type="AlphaFoldDB" id="A0A2X0IBK8"/>
<keyword evidence="4" id="KW-1185">Reference proteome</keyword>
<accession>A0A2X0IBK8</accession>
<dbReference type="Proteomes" id="UP000248889">
    <property type="component" value="Unassembled WGS sequence"/>
</dbReference>
<dbReference type="EMBL" id="QKYN01000199">
    <property type="protein sequence ID" value="RAG80761.1"/>
    <property type="molecule type" value="Genomic_DNA"/>
</dbReference>
<dbReference type="OrthoDB" id="3339508at2"/>
<dbReference type="NCBIfam" id="NF041680">
    <property type="entry name" value="transp_NF041680"/>
    <property type="match status" value="1"/>
</dbReference>
<gene>
    <name evidence="3" type="ORF">DN069_36425</name>
</gene>
<name>A0A2X0IBK8_9ACTN</name>
<feature type="domain" description="Transposase IS701-like DDE" evidence="2">
    <location>
        <begin position="22"/>
        <end position="287"/>
    </location>
</feature>
<evidence type="ECO:0000256" key="1">
    <source>
        <dbReference type="SAM" id="MobiDB-lite"/>
    </source>
</evidence>
<proteinExistence type="predicted"/>
<sequence>MSLPVIAPAGALLDVLSRFRVEFYECLYARADALFELIDAVLCKDGPVKTRVEPSLPAEHRRGHGALYQALNAGWIEPARLRRLLGSLPMPRAVDGRIVLAVDVSNWLRPDAETSPDRLFCHIYGRGRSKDQFIPGWPCSFVAVLESGRTSWCRLLDAVRLGPADDAAAVAAAQLREVIQRTITAGHWREGDPDLLIVADAGYDLARLASLLADLPVEVCGRLRSDRVLARDQAPDNAGTRPGRPRMHGAPFSLAKPATWGDAQIETRSETTRYGTATARAWDRLHPRLTRRSAWIEAQSAELPILHGLVVRLTVERLPGGRDPAPLWLWSSRPGADPSHVDQLWQAYLRRFDLEHTFRLLRQTLGWTAPKLREPASAAMWTWLIIVVHTQLWLARSATKDLRRPWERSLPTDKLTPARVRRGLPGHGSAAWRCLRSVARLSCVCALAHTGGPSGAVPSRSGGFRPPEVPGTPSLPGRGGAPRARCPTPAAPWLGG</sequence>
<dbReference type="InterPro" id="IPR038721">
    <property type="entry name" value="IS701-like_DDE_dom"/>
</dbReference>
<evidence type="ECO:0000313" key="3">
    <source>
        <dbReference type="EMBL" id="RAG80761.1"/>
    </source>
</evidence>
<dbReference type="SUPFAM" id="SSF53098">
    <property type="entry name" value="Ribonuclease H-like"/>
    <property type="match status" value="1"/>
</dbReference>
<feature type="compositionally biased region" description="Low complexity" evidence="1">
    <location>
        <begin position="481"/>
        <end position="496"/>
    </location>
</feature>
<organism evidence="3 4">
    <name type="scientific">Streptacidiphilus pinicola</name>
    <dbReference type="NCBI Taxonomy" id="2219663"/>
    <lineage>
        <taxon>Bacteria</taxon>
        <taxon>Bacillati</taxon>
        <taxon>Actinomycetota</taxon>
        <taxon>Actinomycetes</taxon>
        <taxon>Kitasatosporales</taxon>
        <taxon>Streptomycetaceae</taxon>
        <taxon>Streptacidiphilus</taxon>
    </lineage>
</organism>
<feature type="region of interest" description="Disordered" evidence="1">
    <location>
        <begin position="231"/>
        <end position="253"/>
    </location>
</feature>
<reference evidence="3 4" key="1">
    <citation type="submission" date="2018-06" db="EMBL/GenBank/DDBJ databases">
        <title>Streptacidiphilus pinicola sp. nov., isolated from pine grove soil.</title>
        <authorList>
            <person name="Roh S.G."/>
            <person name="Park S."/>
            <person name="Kim M.-K."/>
            <person name="Yun B.-R."/>
            <person name="Park J."/>
            <person name="Kim M.J."/>
            <person name="Kim Y.S."/>
            <person name="Kim S.B."/>
        </authorList>
    </citation>
    <scope>NUCLEOTIDE SEQUENCE [LARGE SCALE GENOMIC DNA]</scope>
    <source>
        <strain evidence="3 4">MMS16-CNU450</strain>
    </source>
</reference>
<protein>
    <submittedName>
        <fullName evidence="3">Transposase</fullName>
    </submittedName>
</protein>
<comment type="caution">
    <text evidence="3">The sequence shown here is derived from an EMBL/GenBank/DDBJ whole genome shotgun (WGS) entry which is preliminary data.</text>
</comment>
<dbReference type="Gene3D" id="3.90.350.10">
    <property type="entry name" value="Transposase Inhibitor Protein From Tn5, Chain A, domain 1"/>
    <property type="match status" value="1"/>
</dbReference>
<evidence type="ECO:0000259" key="2">
    <source>
        <dbReference type="Pfam" id="PF13546"/>
    </source>
</evidence>
<evidence type="ECO:0000313" key="4">
    <source>
        <dbReference type="Proteomes" id="UP000248889"/>
    </source>
</evidence>